<feature type="chain" id="PRO_5045123072" evidence="2">
    <location>
        <begin position="21"/>
        <end position="220"/>
    </location>
</feature>
<dbReference type="Gene3D" id="2.170.15.10">
    <property type="entry name" value="Proaerolysin, chain A, domain 3"/>
    <property type="match status" value="1"/>
</dbReference>
<organism evidence="3 4">
    <name type="scientific">Marasmius tenuissimus</name>
    <dbReference type="NCBI Taxonomy" id="585030"/>
    <lineage>
        <taxon>Eukaryota</taxon>
        <taxon>Fungi</taxon>
        <taxon>Dikarya</taxon>
        <taxon>Basidiomycota</taxon>
        <taxon>Agaricomycotina</taxon>
        <taxon>Agaricomycetes</taxon>
        <taxon>Agaricomycetidae</taxon>
        <taxon>Agaricales</taxon>
        <taxon>Marasmiineae</taxon>
        <taxon>Marasmiaceae</taxon>
        <taxon>Marasmius</taxon>
    </lineage>
</organism>
<accession>A0ABR3AAX8</accession>
<proteinExistence type="predicted"/>
<sequence length="220" mass="23444">MRCSFLTVFAVATLASTATATRFEKRKNVDRPNPAGLEHCPGNKPGEADKCTFEALEPGPDSVVTQIVGDPVGNCQGGTTDLKTLIGGSKSVSQTFRFGVSVGFGADGGAELPIGVSFSNSESWSNTETKTFTQNVEVTIEPGKKASSTMGYICSLKAALVAKVTAKTFFGRVRLNYGDPTGEPGKDDYHFIWFNNGAGSIQPTDQVIFDQRIVNCDQDI</sequence>
<evidence type="ECO:0000256" key="2">
    <source>
        <dbReference type="SAM" id="SignalP"/>
    </source>
</evidence>
<dbReference type="EMBL" id="JBBXMP010000006">
    <property type="protein sequence ID" value="KAL0070489.1"/>
    <property type="molecule type" value="Genomic_DNA"/>
</dbReference>
<protein>
    <submittedName>
        <fullName evidence="3">Uncharacterized protein</fullName>
    </submittedName>
</protein>
<dbReference type="Proteomes" id="UP001437256">
    <property type="component" value="Unassembled WGS sequence"/>
</dbReference>
<feature type="signal peptide" evidence="2">
    <location>
        <begin position="1"/>
        <end position="20"/>
    </location>
</feature>
<feature type="region of interest" description="Disordered" evidence="1">
    <location>
        <begin position="25"/>
        <end position="44"/>
    </location>
</feature>
<keyword evidence="4" id="KW-1185">Reference proteome</keyword>
<evidence type="ECO:0000256" key="1">
    <source>
        <dbReference type="SAM" id="MobiDB-lite"/>
    </source>
</evidence>
<evidence type="ECO:0000313" key="3">
    <source>
        <dbReference type="EMBL" id="KAL0070489.1"/>
    </source>
</evidence>
<keyword evidence="2" id="KW-0732">Signal</keyword>
<evidence type="ECO:0000313" key="4">
    <source>
        <dbReference type="Proteomes" id="UP001437256"/>
    </source>
</evidence>
<name>A0ABR3AAX8_9AGAR</name>
<dbReference type="SUPFAM" id="SSF56973">
    <property type="entry name" value="Aerolisin/ETX pore-forming domain"/>
    <property type="match status" value="1"/>
</dbReference>
<comment type="caution">
    <text evidence="3">The sequence shown here is derived from an EMBL/GenBank/DDBJ whole genome shotgun (WGS) entry which is preliminary data.</text>
</comment>
<gene>
    <name evidence="3" type="ORF">AAF712_002321</name>
</gene>
<reference evidence="3 4" key="1">
    <citation type="submission" date="2024-05" db="EMBL/GenBank/DDBJ databases">
        <title>A draft genome resource for the thread blight pathogen Marasmius tenuissimus strain MS-2.</title>
        <authorList>
            <person name="Yulfo-Soto G.E."/>
            <person name="Baruah I.K."/>
            <person name="Amoako-Attah I."/>
            <person name="Bukari Y."/>
            <person name="Meinhardt L.W."/>
            <person name="Bailey B.A."/>
            <person name="Cohen S.P."/>
        </authorList>
    </citation>
    <scope>NUCLEOTIDE SEQUENCE [LARGE SCALE GENOMIC DNA]</scope>
    <source>
        <strain evidence="3 4">MS-2</strain>
    </source>
</reference>